<dbReference type="PANTHER" id="PTHR12114">
    <property type="entry name" value="PARVIN"/>
    <property type="match status" value="1"/>
</dbReference>
<dbReference type="EMBL" id="JACASE010000002">
    <property type="protein sequence ID" value="KAF6496907.1"/>
    <property type="molecule type" value="Genomic_DNA"/>
</dbReference>
<dbReference type="GO" id="GO:0015629">
    <property type="term" value="C:actin cytoskeleton"/>
    <property type="evidence" value="ECO:0007669"/>
    <property type="project" value="TreeGrafter"/>
</dbReference>
<dbReference type="Proteomes" id="UP000593571">
    <property type="component" value="Unassembled WGS sequence"/>
</dbReference>
<accession>A0A7J8JJ45</accession>
<dbReference type="AlphaFoldDB" id="A0A7J8JJ45"/>
<evidence type="ECO:0000256" key="4">
    <source>
        <dbReference type="ARBA" id="ARBA00023203"/>
    </source>
</evidence>
<evidence type="ECO:0000313" key="7">
    <source>
        <dbReference type="Proteomes" id="UP000593571"/>
    </source>
</evidence>
<protein>
    <submittedName>
        <fullName evidence="6">Parvin beta</fullName>
    </submittedName>
</protein>
<keyword evidence="7" id="KW-1185">Reference proteome</keyword>
<dbReference type="InterPro" id="IPR028433">
    <property type="entry name" value="Parvin"/>
</dbReference>
<dbReference type="GO" id="GO:0005737">
    <property type="term" value="C:cytoplasm"/>
    <property type="evidence" value="ECO:0007669"/>
    <property type="project" value="TreeGrafter"/>
</dbReference>
<evidence type="ECO:0000256" key="5">
    <source>
        <dbReference type="ARBA" id="ARBA00023212"/>
    </source>
</evidence>
<keyword evidence="3" id="KW-0677">Repeat</keyword>
<keyword evidence="5" id="KW-0206">Cytoskeleton</keyword>
<dbReference type="GO" id="GO:0030032">
    <property type="term" value="P:lamellipodium assembly"/>
    <property type="evidence" value="ECO:0007669"/>
    <property type="project" value="TreeGrafter"/>
</dbReference>
<name>A0A7J8JJ45_ROUAE</name>
<keyword evidence="4" id="KW-0009">Actin-binding</keyword>
<dbReference type="Gene3D" id="1.10.418.10">
    <property type="entry name" value="Calponin-like domain"/>
    <property type="match status" value="1"/>
</dbReference>
<comment type="subcellular location">
    <subcellularLocation>
        <location evidence="1">Cytoplasm</location>
        <location evidence="1">Cytoskeleton</location>
    </subcellularLocation>
</comment>
<dbReference type="GO" id="GO:0005925">
    <property type="term" value="C:focal adhesion"/>
    <property type="evidence" value="ECO:0007669"/>
    <property type="project" value="TreeGrafter"/>
</dbReference>
<keyword evidence="2" id="KW-0963">Cytoplasm</keyword>
<organism evidence="6 7">
    <name type="scientific">Rousettus aegyptiacus</name>
    <name type="common">Egyptian fruit bat</name>
    <name type="synonym">Pteropus aegyptiacus</name>
    <dbReference type="NCBI Taxonomy" id="9407"/>
    <lineage>
        <taxon>Eukaryota</taxon>
        <taxon>Metazoa</taxon>
        <taxon>Chordata</taxon>
        <taxon>Craniata</taxon>
        <taxon>Vertebrata</taxon>
        <taxon>Euteleostomi</taxon>
        <taxon>Mammalia</taxon>
        <taxon>Eutheria</taxon>
        <taxon>Laurasiatheria</taxon>
        <taxon>Chiroptera</taxon>
        <taxon>Yinpterochiroptera</taxon>
        <taxon>Pteropodoidea</taxon>
        <taxon>Pteropodidae</taxon>
        <taxon>Rousettinae</taxon>
        <taxon>Rousettus</taxon>
    </lineage>
</organism>
<proteinExistence type="predicted"/>
<evidence type="ECO:0000256" key="3">
    <source>
        <dbReference type="ARBA" id="ARBA00022737"/>
    </source>
</evidence>
<dbReference type="InterPro" id="IPR036872">
    <property type="entry name" value="CH_dom_sf"/>
</dbReference>
<dbReference type="GO" id="GO:0034446">
    <property type="term" value="P:substrate adhesion-dependent cell spreading"/>
    <property type="evidence" value="ECO:0007669"/>
    <property type="project" value="TreeGrafter"/>
</dbReference>
<evidence type="ECO:0000313" key="6">
    <source>
        <dbReference type="EMBL" id="KAF6496907.1"/>
    </source>
</evidence>
<sequence>MGGGGGHFLSGSLLRVRRKQKENLVSTSVLAGAGGQADGLGRECPPELASPWGRVHNVSFAFELMLDGGLKKPKARPEDVVNLDLKSTLRVLYNLFTKYKNLE</sequence>
<evidence type="ECO:0000256" key="1">
    <source>
        <dbReference type="ARBA" id="ARBA00004245"/>
    </source>
</evidence>
<dbReference type="PANTHER" id="PTHR12114:SF7">
    <property type="entry name" value="BETA-PARVIN"/>
    <property type="match status" value="1"/>
</dbReference>
<reference evidence="6 7" key="1">
    <citation type="journal article" date="2020" name="Nature">
        <title>Six reference-quality genomes reveal evolution of bat adaptations.</title>
        <authorList>
            <person name="Jebb D."/>
            <person name="Huang Z."/>
            <person name="Pippel M."/>
            <person name="Hughes G.M."/>
            <person name="Lavrichenko K."/>
            <person name="Devanna P."/>
            <person name="Winkler S."/>
            <person name="Jermiin L.S."/>
            <person name="Skirmuntt E.C."/>
            <person name="Katzourakis A."/>
            <person name="Burkitt-Gray L."/>
            <person name="Ray D.A."/>
            <person name="Sullivan K.A.M."/>
            <person name="Roscito J.G."/>
            <person name="Kirilenko B.M."/>
            <person name="Davalos L.M."/>
            <person name="Corthals A.P."/>
            <person name="Power M.L."/>
            <person name="Jones G."/>
            <person name="Ransome R.D."/>
            <person name="Dechmann D.K.N."/>
            <person name="Locatelli A.G."/>
            <person name="Puechmaille S.J."/>
            <person name="Fedrigo O."/>
            <person name="Jarvis E.D."/>
            <person name="Hiller M."/>
            <person name="Vernes S.C."/>
            <person name="Myers E.W."/>
            <person name="Teeling E.C."/>
        </authorList>
    </citation>
    <scope>NUCLEOTIDE SEQUENCE [LARGE SCALE GENOMIC DNA]</scope>
    <source>
        <strain evidence="6">MRouAeg1</strain>
        <tissue evidence="6">Muscle</tissue>
    </source>
</reference>
<evidence type="ECO:0000256" key="2">
    <source>
        <dbReference type="ARBA" id="ARBA00022490"/>
    </source>
</evidence>
<dbReference type="GO" id="GO:0030027">
    <property type="term" value="C:lamellipodium"/>
    <property type="evidence" value="ECO:0007669"/>
    <property type="project" value="TreeGrafter"/>
</dbReference>
<gene>
    <name evidence="6" type="ORF">HJG63_014934</name>
</gene>
<dbReference type="SUPFAM" id="SSF47576">
    <property type="entry name" value="Calponin-homology domain, CH-domain"/>
    <property type="match status" value="1"/>
</dbReference>
<dbReference type="GO" id="GO:0003779">
    <property type="term" value="F:actin binding"/>
    <property type="evidence" value="ECO:0007669"/>
    <property type="project" value="UniProtKB-KW"/>
</dbReference>
<dbReference type="GO" id="GO:0071963">
    <property type="term" value="P:establishment or maintenance of cell polarity regulating cell shape"/>
    <property type="evidence" value="ECO:0007669"/>
    <property type="project" value="TreeGrafter"/>
</dbReference>
<comment type="caution">
    <text evidence="6">The sequence shown here is derived from an EMBL/GenBank/DDBJ whole genome shotgun (WGS) entry which is preliminary data.</text>
</comment>
<dbReference type="GO" id="GO:0030036">
    <property type="term" value="P:actin cytoskeleton organization"/>
    <property type="evidence" value="ECO:0007669"/>
    <property type="project" value="InterPro"/>
</dbReference>